<dbReference type="Proteomes" id="UP001595607">
    <property type="component" value="Unassembled WGS sequence"/>
</dbReference>
<dbReference type="PROSITE" id="PS51686">
    <property type="entry name" value="SAM_MT_RSMB_NOP"/>
    <property type="match status" value="1"/>
</dbReference>
<evidence type="ECO:0000256" key="2">
    <source>
        <dbReference type="ARBA" id="ARBA00022679"/>
    </source>
</evidence>
<dbReference type="PANTHER" id="PTHR22807:SF61">
    <property type="entry name" value="NOL1_NOP2_SUN FAMILY PROTEIN _ ANTITERMINATION NUSB DOMAIN-CONTAINING PROTEIN"/>
    <property type="match status" value="1"/>
</dbReference>
<dbReference type="Pfam" id="PF01029">
    <property type="entry name" value="NusB"/>
    <property type="match status" value="1"/>
</dbReference>
<dbReference type="InterPro" id="IPR035926">
    <property type="entry name" value="NusB-like_sf"/>
</dbReference>
<evidence type="ECO:0000256" key="3">
    <source>
        <dbReference type="ARBA" id="ARBA00022691"/>
    </source>
</evidence>
<dbReference type="InterPro" id="IPR006027">
    <property type="entry name" value="NusB_RsmB_TIM44"/>
</dbReference>
<dbReference type="EC" id="2.1.1.-" evidence="7"/>
<keyword evidence="1 5" id="KW-0489">Methyltransferase</keyword>
<keyword evidence="8" id="KW-1185">Reference proteome</keyword>
<sequence>MASRAAAVDLLRLTANGFTLDQALEACRSFNELEGADRGFARALASTTLRRRGTLDEVIAAHLKVPLKPKQTYLRDIMRITAAQLCLMGTEDHAAAWSAVELAKLRVESKGYTKLVNAIARRLAENGKELAEKQPLRADTPGWLWRKLARAYGTKTASAIAEAHRIEPPLDISLKDPSATIEWPEELGARKIGPRTVRMASAPVPSLPGFEEGAWWVQDVAATLPAEILGAREGEKVFDLCAAPGGKTMQLAATGAEVFAIDHSGLRLERLHANLQRTGLEAVVLEQDLLEWSPANPADRILLDAPCSATGTIRRNPDLLWTSRETQVPDLVRLQKKMLEKALDLLKPGGTLVYAVCSLLPEEGEEQVAALLERRGDVERVPVTSSEIGDLPVINKQGEIRCLPSKLKADGGMDGFFAARLQKKG</sequence>
<dbReference type="InterPro" id="IPR023267">
    <property type="entry name" value="RCMT"/>
</dbReference>
<dbReference type="InterPro" id="IPR029063">
    <property type="entry name" value="SAM-dependent_MTases_sf"/>
</dbReference>
<proteinExistence type="inferred from homology"/>
<dbReference type="InterPro" id="IPR001678">
    <property type="entry name" value="MeTrfase_RsmB-F_NOP2_dom"/>
</dbReference>
<feature type="domain" description="SAM-dependent MTase RsmB/NOP-type" evidence="6">
    <location>
        <begin position="132"/>
        <end position="424"/>
    </location>
</feature>
<feature type="binding site" evidence="5">
    <location>
        <begin position="241"/>
        <end position="247"/>
    </location>
    <ligand>
        <name>S-adenosyl-L-methionine</name>
        <dbReference type="ChEBI" id="CHEBI:59789"/>
    </ligand>
</feature>
<feature type="active site" description="Nucleophile" evidence="5">
    <location>
        <position position="357"/>
    </location>
</feature>
<dbReference type="SUPFAM" id="SSF53335">
    <property type="entry name" value="S-adenosyl-L-methionine-dependent methyltransferases"/>
    <property type="match status" value="1"/>
</dbReference>
<dbReference type="InterPro" id="IPR049560">
    <property type="entry name" value="MeTrfase_RsmB-F_NOP2_cat"/>
</dbReference>
<evidence type="ECO:0000313" key="8">
    <source>
        <dbReference type="Proteomes" id="UP001595607"/>
    </source>
</evidence>
<keyword evidence="2 5" id="KW-0808">Transferase</keyword>
<dbReference type="GO" id="GO:0008168">
    <property type="term" value="F:methyltransferase activity"/>
    <property type="evidence" value="ECO:0007669"/>
    <property type="project" value="UniProtKB-KW"/>
</dbReference>
<evidence type="ECO:0000259" key="6">
    <source>
        <dbReference type="PROSITE" id="PS51686"/>
    </source>
</evidence>
<organism evidence="7 8">
    <name type="scientific">Parvularcula lutaonensis</name>
    <dbReference type="NCBI Taxonomy" id="491923"/>
    <lineage>
        <taxon>Bacteria</taxon>
        <taxon>Pseudomonadati</taxon>
        <taxon>Pseudomonadota</taxon>
        <taxon>Alphaproteobacteria</taxon>
        <taxon>Parvularculales</taxon>
        <taxon>Parvularculaceae</taxon>
        <taxon>Parvularcula</taxon>
    </lineage>
</organism>
<name>A0ABV7M9S8_9PROT</name>
<gene>
    <name evidence="7" type="ORF">ACFONP_05440</name>
</gene>
<comment type="caution">
    <text evidence="7">The sequence shown here is derived from an EMBL/GenBank/DDBJ whole genome shotgun (WGS) entry which is preliminary data.</text>
</comment>
<dbReference type="GO" id="GO:0032259">
    <property type="term" value="P:methylation"/>
    <property type="evidence" value="ECO:0007669"/>
    <property type="project" value="UniProtKB-KW"/>
</dbReference>
<feature type="binding site" evidence="5">
    <location>
        <position position="304"/>
    </location>
    <ligand>
        <name>S-adenosyl-L-methionine</name>
        <dbReference type="ChEBI" id="CHEBI:59789"/>
    </ligand>
</feature>
<dbReference type="PANTHER" id="PTHR22807">
    <property type="entry name" value="NOP2 YEAST -RELATED NOL1/NOP2/FMU SUN DOMAIN-CONTAINING"/>
    <property type="match status" value="1"/>
</dbReference>
<dbReference type="CDD" id="cd02440">
    <property type="entry name" value="AdoMet_MTases"/>
    <property type="match status" value="1"/>
</dbReference>
<evidence type="ECO:0000313" key="7">
    <source>
        <dbReference type="EMBL" id="MFC3302173.1"/>
    </source>
</evidence>
<dbReference type="RefSeq" id="WP_189574552.1">
    <property type="nucleotide sequence ID" value="NZ_BMXU01000001.1"/>
</dbReference>
<keyword evidence="4 5" id="KW-0694">RNA-binding</keyword>
<dbReference type="Pfam" id="PF01189">
    <property type="entry name" value="Methyltr_RsmB-F"/>
    <property type="match status" value="1"/>
</dbReference>
<dbReference type="Gene3D" id="3.40.50.150">
    <property type="entry name" value="Vaccinia Virus protein VP39"/>
    <property type="match status" value="1"/>
</dbReference>
<dbReference type="PRINTS" id="PR02008">
    <property type="entry name" value="RCMTFAMILY"/>
</dbReference>
<evidence type="ECO:0000256" key="4">
    <source>
        <dbReference type="ARBA" id="ARBA00022884"/>
    </source>
</evidence>
<accession>A0ABV7M9S8</accession>
<comment type="similarity">
    <text evidence="5">Belongs to the class I-like SAM-binding methyltransferase superfamily. RsmB/NOP family.</text>
</comment>
<dbReference type="SUPFAM" id="SSF48013">
    <property type="entry name" value="NusB-like"/>
    <property type="match status" value="1"/>
</dbReference>
<protein>
    <submittedName>
        <fullName evidence="7">RsmB/NOP family class I SAM-dependent RNA methyltransferase</fullName>
        <ecNumber evidence="7">2.1.1.-</ecNumber>
    </submittedName>
</protein>
<feature type="binding site" evidence="5">
    <location>
        <position position="288"/>
    </location>
    <ligand>
        <name>S-adenosyl-L-methionine</name>
        <dbReference type="ChEBI" id="CHEBI:59789"/>
    </ligand>
</feature>
<evidence type="ECO:0000256" key="5">
    <source>
        <dbReference type="PROSITE-ProRule" id="PRU01023"/>
    </source>
</evidence>
<evidence type="ECO:0000256" key="1">
    <source>
        <dbReference type="ARBA" id="ARBA00022603"/>
    </source>
</evidence>
<dbReference type="Gene3D" id="1.10.940.10">
    <property type="entry name" value="NusB-like"/>
    <property type="match status" value="1"/>
</dbReference>
<reference evidence="8" key="1">
    <citation type="journal article" date="2019" name="Int. J. Syst. Evol. Microbiol.">
        <title>The Global Catalogue of Microorganisms (GCM) 10K type strain sequencing project: providing services to taxonomists for standard genome sequencing and annotation.</title>
        <authorList>
            <consortium name="The Broad Institute Genomics Platform"/>
            <consortium name="The Broad Institute Genome Sequencing Center for Infectious Disease"/>
            <person name="Wu L."/>
            <person name="Ma J."/>
        </authorList>
    </citation>
    <scope>NUCLEOTIDE SEQUENCE [LARGE SCALE GENOMIC DNA]</scope>
    <source>
        <strain evidence="8">KCTC 22245</strain>
    </source>
</reference>
<feature type="binding site" evidence="5">
    <location>
        <position position="262"/>
    </location>
    <ligand>
        <name>S-adenosyl-L-methionine</name>
        <dbReference type="ChEBI" id="CHEBI:59789"/>
    </ligand>
</feature>
<keyword evidence="3 5" id="KW-0949">S-adenosyl-L-methionine</keyword>
<dbReference type="EMBL" id="JBHRVA010000002">
    <property type="protein sequence ID" value="MFC3302173.1"/>
    <property type="molecule type" value="Genomic_DNA"/>
</dbReference>